<dbReference type="PROSITE" id="PS00599">
    <property type="entry name" value="AA_TRANSFER_CLASS_2"/>
    <property type="match status" value="1"/>
</dbReference>
<comment type="cofactor">
    <cofactor evidence="1">
        <name>pyridoxal 5'-phosphate</name>
        <dbReference type="ChEBI" id="CHEBI:597326"/>
    </cofactor>
</comment>
<keyword evidence="8" id="KW-0032">Aminotransferase</keyword>
<dbReference type="InterPro" id="IPR050091">
    <property type="entry name" value="PKS_NRPS_Biosynth_Enz"/>
</dbReference>
<evidence type="ECO:0000313" key="9">
    <source>
        <dbReference type="Proteomes" id="UP001550378"/>
    </source>
</evidence>
<dbReference type="SUPFAM" id="SSF53901">
    <property type="entry name" value="Thiolase-like"/>
    <property type="match status" value="1"/>
</dbReference>
<dbReference type="Gene3D" id="3.40.640.10">
    <property type="entry name" value="Type I PLP-dependent aspartate aminotransferase-like (Major domain)"/>
    <property type="match status" value="1"/>
</dbReference>
<dbReference type="CDD" id="cd06454">
    <property type="entry name" value="KBL_like"/>
    <property type="match status" value="1"/>
</dbReference>
<dbReference type="InterPro" id="IPR014030">
    <property type="entry name" value="Ketoacyl_synth_N"/>
</dbReference>
<sequence length="1231" mass="128840">MTAGDAPRGTREARHDDIAIVGMACRFPGARDLNQYWRLLMSPRAQFSAVPGSRWRSAAFLGDDFRDPSSVYTDTMALLPDVGHFDAAHYNIPPRRAAAMDPQGRLLIDLAREAIQDAGWEAGGFDREETSVITSLTESGYREISTLQIRMRQLAGGEFGARVADPRWRESARAVGGLHGSSAAGLLLNMGPNTISSVFDLHGESYALDSACSGGLMAVANAVYALRAGRCRIALAGGAQLQLTPDLLVGLCRIGAISRSGRCLPFGAEADGFVLGEGAGVLVLRPLSDALAAGDRVYAVIRGVGTANDGTVHGGMHPQAAGQLRALRRAYRDAGLSPGAVGYLEAHGTGTTVGDPVETGVLRDLRGEADAAPALLGAVKAVVGHSLNAAGIAGLIKTVLAVHRGVVPPQPDFDLADRSVLEAARLTVPTEPAPWPASGTPRRAGVSAFGFGGTGVHLVVEECVTAPAPPPAADPGPHLLLLSARDRAGLARYAREVAETLATDRPPLARVADTLARRTALAERLAVVAEDTPDAVARLIAAAEEVAAGRTGELGPGRVAGTAKSGGVTSGEVLPDETTTGEAASGGALGGVASGGTAARTAALTRLAHRAVTGQVPRPAPERFPPCTLPPSPLAPRHHWVVNESAREATEEDPVTSPLTALSPPAHVPPPAQAPPPAQVPAPSVPLPAQRRAEDRPAARTGGPSGASVVLAEVSRIGVFPLADLDERMALVDDLGFDSLMLHDLEAGIARRVPGFRTEEMYAPGLTIGRLIHLVDPHREEPWATAGPAPAPAPVPASVPEPRPATEPQPRPEPGPAHGPHPLAATGRVEDFPEVRQFEERLHAVTAGGASYPYFRVHQGTIRDTTVIGDRSYLSFGSYNYLGLSGHPAVNEAARLAVERYGTSVSASRPLSGERDLTVRLERALAGFLGVEDCLVLVSGHATNVTAIGHLVGPDDLVLHDALAHDSILQGCALSGAARRPFAHNDTGRLEQLLRLNRSRFRRVLIAVEGAYSMDGDLVDLPAVIELKKRYGALLMVDEAHSIGTVGESGRGVGEHFGVDRSDVDLWMGTLSKAFASCGGYLGGSARTVRWLRHTLPGFVYSVGLTPPNAAAALAATELIVAEPHRVRALRRNAELFLGLAASAGLATGASAGTPIVPCLLGDSARTLHVADRLFRRGVVADPILHPAVEEGLARLRFFVTADHREDDIRRTVSVLAEEVASTAREAGHVR</sequence>
<keyword evidence="5" id="KW-0663">Pyridoxal phosphate</keyword>
<dbReference type="PANTHER" id="PTHR43775:SF37">
    <property type="entry name" value="SI:DKEY-61P9.11"/>
    <property type="match status" value="1"/>
</dbReference>
<dbReference type="InterPro" id="IPR015424">
    <property type="entry name" value="PyrdxlP-dep_Trfase"/>
</dbReference>
<dbReference type="Pfam" id="PF00155">
    <property type="entry name" value="Aminotran_1_2"/>
    <property type="match status" value="1"/>
</dbReference>
<evidence type="ECO:0000256" key="3">
    <source>
        <dbReference type="ARBA" id="ARBA00022553"/>
    </source>
</evidence>
<feature type="region of interest" description="Disordered" evidence="6">
    <location>
        <begin position="553"/>
        <end position="594"/>
    </location>
</feature>
<evidence type="ECO:0000256" key="4">
    <source>
        <dbReference type="ARBA" id="ARBA00022679"/>
    </source>
</evidence>
<dbReference type="InterPro" id="IPR032821">
    <property type="entry name" value="PKS_assoc"/>
</dbReference>
<comment type="caution">
    <text evidence="8">The sequence shown here is derived from an EMBL/GenBank/DDBJ whole genome shotgun (WGS) entry which is preliminary data.</text>
</comment>
<keyword evidence="3" id="KW-0597">Phosphoprotein</keyword>
<dbReference type="InterPro" id="IPR004839">
    <property type="entry name" value="Aminotransferase_I/II_large"/>
</dbReference>
<dbReference type="InterPro" id="IPR014031">
    <property type="entry name" value="Ketoacyl_synth_C"/>
</dbReference>
<keyword evidence="4" id="KW-0808">Transferase</keyword>
<dbReference type="InterPro" id="IPR036736">
    <property type="entry name" value="ACP-like_sf"/>
</dbReference>
<dbReference type="Pfam" id="PF02801">
    <property type="entry name" value="Ketoacyl-synt_C"/>
    <property type="match status" value="1"/>
</dbReference>
<evidence type="ECO:0000256" key="6">
    <source>
        <dbReference type="SAM" id="MobiDB-lite"/>
    </source>
</evidence>
<dbReference type="SUPFAM" id="SSF53383">
    <property type="entry name" value="PLP-dependent transferases"/>
    <property type="match status" value="1"/>
</dbReference>
<feature type="compositionally biased region" description="Pro residues" evidence="6">
    <location>
        <begin position="618"/>
        <end position="634"/>
    </location>
</feature>
<dbReference type="GO" id="GO:0008483">
    <property type="term" value="F:transaminase activity"/>
    <property type="evidence" value="ECO:0007669"/>
    <property type="project" value="UniProtKB-KW"/>
</dbReference>
<dbReference type="InterPro" id="IPR001917">
    <property type="entry name" value="Aminotrans_II_pyridoxalP_BS"/>
</dbReference>
<feature type="domain" description="Ketosynthase family 3 (KS3)" evidence="7">
    <location>
        <begin position="15"/>
        <end position="462"/>
    </location>
</feature>
<dbReference type="InterPro" id="IPR015421">
    <property type="entry name" value="PyrdxlP-dep_Trfase_major"/>
</dbReference>
<dbReference type="Gene3D" id="3.30.70.3290">
    <property type="match status" value="1"/>
</dbReference>
<dbReference type="Proteomes" id="UP001550378">
    <property type="component" value="Unassembled WGS sequence"/>
</dbReference>
<protein>
    <submittedName>
        <fullName evidence="8">Aminotransferase class I/II-fold pyridoxal phosphate-dependent enzyme</fullName>
    </submittedName>
</protein>
<proteinExistence type="predicted"/>
<gene>
    <name evidence="8" type="ORF">ABZ508_26085</name>
</gene>
<dbReference type="InterPro" id="IPR015422">
    <property type="entry name" value="PyrdxlP-dep_Trfase_small"/>
</dbReference>
<dbReference type="PANTHER" id="PTHR43775">
    <property type="entry name" value="FATTY ACID SYNTHASE"/>
    <property type="match status" value="1"/>
</dbReference>
<dbReference type="Gene3D" id="3.40.47.10">
    <property type="match status" value="1"/>
</dbReference>
<dbReference type="PROSITE" id="PS52004">
    <property type="entry name" value="KS3_2"/>
    <property type="match status" value="1"/>
</dbReference>
<feature type="compositionally biased region" description="Pro residues" evidence="6">
    <location>
        <begin position="666"/>
        <end position="686"/>
    </location>
</feature>
<dbReference type="Pfam" id="PF16197">
    <property type="entry name" value="KAsynt_C_assoc"/>
    <property type="match status" value="1"/>
</dbReference>
<feature type="compositionally biased region" description="Pro residues" evidence="6">
    <location>
        <begin position="789"/>
        <end position="819"/>
    </location>
</feature>
<feature type="region of interest" description="Disordered" evidence="6">
    <location>
        <begin position="613"/>
        <end position="706"/>
    </location>
</feature>
<keyword evidence="9" id="KW-1185">Reference proteome</keyword>
<feature type="region of interest" description="Disordered" evidence="6">
    <location>
        <begin position="782"/>
        <end position="825"/>
    </location>
</feature>
<evidence type="ECO:0000256" key="2">
    <source>
        <dbReference type="ARBA" id="ARBA00022450"/>
    </source>
</evidence>
<dbReference type="InterPro" id="IPR020841">
    <property type="entry name" value="PKS_Beta-ketoAc_synthase_dom"/>
</dbReference>
<evidence type="ECO:0000313" key="8">
    <source>
        <dbReference type="EMBL" id="MEU0710838.1"/>
    </source>
</evidence>
<dbReference type="CDD" id="cd00833">
    <property type="entry name" value="PKS"/>
    <property type="match status" value="1"/>
</dbReference>
<dbReference type="EMBL" id="JBEXZR010000029">
    <property type="protein sequence ID" value="MEU0710838.1"/>
    <property type="molecule type" value="Genomic_DNA"/>
</dbReference>
<name>A0ABV2WBX5_9ACTN</name>
<feature type="compositionally biased region" description="Low complexity" evidence="6">
    <location>
        <begin position="577"/>
        <end position="586"/>
    </location>
</feature>
<dbReference type="Gene3D" id="3.90.1150.10">
    <property type="entry name" value="Aspartate Aminotransferase, domain 1"/>
    <property type="match status" value="1"/>
</dbReference>
<organism evidence="8 9">
    <name type="scientific">Streptomyces lavendulocolor</name>
    <dbReference type="NCBI Taxonomy" id="67316"/>
    <lineage>
        <taxon>Bacteria</taxon>
        <taxon>Bacillati</taxon>
        <taxon>Actinomycetota</taxon>
        <taxon>Actinomycetes</taxon>
        <taxon>Kitasatosporales</taxon>
        <taxon>Streptomycetaceae</taxon>
        <taxon>Streptomyces</taxon>
    </lineage>
</organism>
<reference evidence="8 9" key="1">
    <citation type="submission" date="2024-06" db="EMBL/GenBank/DDBJ databases">
        <title>The Natural Products Discovery Center: Release of the First 8490 Sequenced Strains for Exploring Actinobacteria Biosynthetic Diversity.</title>
        <authorList>
            <person name="Kalkreuter E."/>
            <person name="Kautsar S.A."/>
            <person name="Yang D."/>
            <person name="Bader C.D."/>
            <person name="Teijaro C.N."/>
            <person name="Fluegel L."/>
            <person name="Davis C.M."/>
            <person name="Simpson J.R."/>
            <person name="Lauterbach L."/>
            <person name="Steele A.D."/>
            <person name="Gui C."/>
            <person name="Meng S."/>
            <person name="Li G."/>
            <person name="Viehrig K."/>
            <person name="Ye F."/>
            <person name="Su P."/>
            <person name="Kiefer A.F."/>
            <person name="Nichols A."/>
            <person name="Cepeda A.J."/>
            <person name="Yan W."/>
            <person name="Fan B."/>
            <person name="Jiang Y."/>
            <person name="Adhikari A."/>
            <person name="Zheng C.-J."/>
            <person name="Schuster L."/>
            <person name="Cowan T.M."/>
            <person name="Smanski M.J."/>
            <person name="Chevrette M.G."/>
            <person name="De Carvalho L.P.S."/>
            <person name="Shen B."/>
        </authorList>
    </citation>
    <scope>NUCLEOTIDE SEQUENCE [LARGE SCALE GENOMIC DNA]</scope>
    <source>
        <strain evidence="8 9">NPDC006337</strain>
    </source>
</reference>
<dbReference type="InterPro" id="IPR016039">
    <property type="entry name" value="Thiolase-like"/>
</dbReference>
<keyword evidence="2" id="KW-0596">Phosphopantetheine</keyword>
<dbReference type="SMART" id="SM00825">
    <property type="entry name" value="PKS_KS"/>
    <property type="match status" value="1"/>
</dbReference>
<evidence type="ECO:0000256" key="5">
    <source>
        <dbReference type="ARBA" id="ARBA00022898"/>
    </source>
</evidence>
<accession>A0ABV2WBX5</accession>
<evidence type="ECO:0000256" key="1">
    <source>
        <dbReference type="ARBA" id="ARBA00001933"/>
    </source>
</evidence>
<dbReference type="SUPFAM" id="SSF47336">
    <property type="entry name" value="ACP-like"/>
    <property type="match status" value="1"/>
</dbReference>
<dbReference type="Pfam" id="PF00109">
    <property type="entry name" value="ketoacyl-synt"/>
    <property type="match status" value="1"/>
</dbReference>
<evidence type="ECO:0000259" key="7">
    <source>
        <dbReference type="PROSITE" id="PS52004"/>
    </source>
</evidence>